<reference evidence="3 4" key="1">
    <citation type="journal article" date="2018" name="Evol. Lett.">
        <title>Horizontal gene cluster transfer increased hallucinogenic mushroom diversity.</title>
        <authorList>
            <person name="Reynolds H.T."/>
            <person name="Vijayakumar V."/>
            <person name="Gluck-Thaler E."/>
            <person name="Korotkin H.B."/>
            <person name="Matheny P.B."/>
            <person name="Slot J.C."/>
        </authorList>
    </citation>
    <scope>NUCLEOTIDE SEQUENCE [LARGE SCALE GENOMIC DNA]</scope>
    <source>
        <strain evidence="3 4">2631</strain>
    </source>
</reference>
<keyword evidence="2" id="KW-0472">Membrane</keyword>
<comment type="caution">
    <text evidence="3">The sequence shown here is derived from an EMBL/GenBank/DDBJ whole genome shotgun (WGS) entry which is preliminary data.</text>
</comment>
<dbReference type="EMBL" id="NHYD01000050">
    <property type="protein sequence ID" value="PPQ95305.1"/>
    <property type="molecule type" value="Genomic_DNA"/>
</dbReference>
<proteinExistence type="predicted"/>
<dbReference type="AlphaFoldDB" id="A0A409XX51"/>
<feature type="transmembrane region" description="Helical" evidence="2">
    <location>
        <begin position="67"/>
        <end position="86"/>
    </location>
</feature>
<evidence type="ECO:0000313" key="3">
    <source>
        <dbReference type="EMBL" id="PPQ95305.1"/>
    </source>
</evidence>
<dbReference type="Proteomes" id="UP000283269">
    <property type="component" value="Unassembled WGS sequence"/>
</dbReference>
<accession>A0A409XX51</accession>
<feature type="region of interest" description="Disordered" evidence="1">
    <location>
        <begin position="1"/>
        <end position="50"/>
    </location>
</feature>
<sequence>MLRYQPNRQDGSNMRANSAQPPPYFDGPSYQQNLPNSPLRPNYGSHTERSGLLPQSYGNAKPLHRKFGALILILSLFSLVGFGYILNDFINQETHDRIIRDVAREERQRAVRRDEWNAEVHDHEERRVNMHQERREWDREAKEKADEKRRREEEKTRQRVSIEWSGLQPSHCLRYGVREYTATLTNVPVGFNAINECHIKPIEIHGREWAPTSCEDQGICGHVTGYWKVDSNEGGCTPWWSYFKDKGCVEPGIRRHEAPLENLHNGDNWEDMCSTTPANINGVNYDGPTSCVDWGKYGKWGIWLVNDNRCW</sequence>
<evidence type="ECO:0000256" key="1">
    <source>
        <dbReference type="SAM" id="MobiDB-lite"/>
    </source>
</evidence>
<evidence type="ECO:0000256" key="2">
    <source>
        <dbReference type="SAM" id="Phobius"/>
    </source>
</evidence>
<name>A0A409XX51_PSICY</name>
<dbReference type="STRING" id="93625.A0A409XX51"/>
<feature type="compositionally biased region" description="Polar residues" evidence="1">
    <location>
        <begin position="1"/>
        <end position="19"/>
    </location>
</feature>
<organism evidence="3 4">
    <name type="scientific">Psilocybe cyanescens</name>
    <dbReference type="NCBI Taxonomy" id="93625"/>
    <lineage>
        <taxon>Eukaryota</taxon>
        <taxon>Fungi</taxon>
        <taxon>Dikarya</taxon>
        <taxon>Basidiomycota</taxon>
        <taxon>Agaricomycotina</taxon>
        <taxon>Agaricomycetes</taxon>
        <taxon>Agaricomycetidae</taxon>
        <taxon>Agaricales</taxon>
        <taxon>Agaricineae</taxon>
        <taxon>Strophariaceae</taxon>
        <taxon>Psilocybe</taxon>
    </lineage>
</organism>
<feature type="region of interest" description="Disordered" evidence="1">
    <location>
        <begin position="127"/>
        <end position="155"/>
    </location>
</feature>
<keyword evidence="2" id="KW-0812">Transmembrane</keyword>
<evidence type="ECO:0000313" key="4">
    <source>
        <dbReference type="Proteomes" id="UP000283269"/>
    </source>
</evidence>
<keyword evidence="2" id="KW-1133">Transmembrane helix</keyword>
<protein>
    <submittedName>
        <fullName evidence="3">Uncharacterized protein</fullName>
    </submittedName>
</protein>
<keyword evidence="4" id="KW-1185">Reference proteome</keyword>
<dbReference type="OrthoDB" id="3153758at2759"/>
<dbReference type="InParanoid" id="A0A409XX51"/>
<gene>
    <name evidence="3" type="ORF">CVT25_001036</name>
</gene>